<evidence type="ECO:0000313" key="2">
    <source>
        <dbReference type="EMBL" id="KAK5971693.1"/>
    </source>
</evidence>
<sequence>ALKRWCPCSCSHKSCPNNAHKSHQSFVVLLSTRMRTGLLLLIFTSCAMALLMFRHAKVGDRVELYLGNQTKTWCRRQGTCYPFLNSSSTVHSNGSLIFESVQESDSGMYYSLEAQVGTRIIHACIDGLLS</sequence>
<dbReference type="InterPro" id="IPR036179">
    <property type="entry name" value="Ig-like_dom_sf"/>
</dbReference>
<dbReference type="AlphaFoldDB" id="A0AAN8FWG9"/>
<evidence type="ECO:0000256" key="1">
    <source>
        <dbReference type="SAM" id="Phobius"/>
    </source>
</evidence>
<accession>A0AAN8FWG9</accession>
<proteinExistence type="predicted"/>
<feature type="transmembrane region" description="Helical" evidence="1">
    <location>
        <begin position="34"/>
        <end position="53"/>
    </location>
</feature>
<comment type="caution">
    <text evidence="2">The sequence shown here is derived from an EMBL/GenBank/DDBJ whole genome shotgun (WGS) entry which is preliminary data.</text>
</comment>
<protein>
    <submittedName>
        <fullName evidence="2">Uncharacterized protein</fullName>
    </submittedName>
</protein>
<keyword evidence="3" id="KW-1185">Reference proteome</keyword>
<feature type="non-terminal residue" evidence="2">
    <location>
        <position position="1"/>
    </location>
</feature>
<keyword evidence="1" id="KW-1133">Transmembrane helix</keyword>
<dbReference type="SUPFAM" id="SSF48726">
    <property type="entry name" value="Immunoglobulin"/>
    <property type="match status" value="1"/>
</dbReference>
<dbReference type="Proteomes" id="UP001331761">
    <property type="component" value="Unassembled WGS sequence"/>
</dbReference>
<dbReference type="EMBL" id="WIXE01017490">
    <property type="protein sequence ID" value="KAK5971693.1"/>
    <property type="molecule type" value="Genomic_DNA"/>
</dbReference>
<organism evidence="2 3">
    <name type="scientific">Trichostrongylus colubriformis</name>
    <name type="common">Black scour worm</name>
    <dbReference type="NCBI Taxonomy" id="6319"/>
    <lineage>
        <taxon>Eukaryota</taxon>
        <taxon>Metazoa</taxon>
        <taxon>Ecdysozoa</taxon>
        <taxon>Nematoda</taxon>
        <taxon>Chromadorea</taxon>
        <taxon>Rhabditida</taxon>
        <taxon>Rhabditina</taxon>
        <taxon>Rhabditomorpha</taxon>
        <taxon>Strongyloidea</taxon>
        <taxon>Trichostrongylidae</taxon>
        <taxon>Trichostrongylus</taxon>
    </lineage>
</organism>
<evidence type="ECO:0000313" key="3">
    <source>
        <dbReference type="Proteomes" id="UP001331761"/>
    </source>
</evidence>
<gene>
    <name evidence="2" type="ORF">GCK32_015700</name>
</gene>
<keyword evidence="1" id="KW-0472">Membrane</keyword>
<reference evidence="2 3" key="1">
    <citation type="submission" date="2019-10" db="EMBL/GenBank/DDBJ databases">
        <title>Assembly and Annotation for the nematode Trichostrongylus colubriformis.</title>
        <authorList>
            <person name="Martin J."/>
        </authorList>
    </citation>
    <scope>NUCLEOTIDE SEQUENCE [LARGE SCALE GENOMIC DNA]</scope>
    <source>
        <strain evidence="2">G859</strain>
        <tissue evidence="2">Whole worm</tissue>
    </source>
</reference>
<keyword evidence="1" id="KW-0812">Transmembrane</keyword>
<name>A0AAN8FWG9_TRICO</name>